<dbReference type="PATRIC" id="fig|80852.17.peg.2829"/>
<sequence>MICLDTSIAQFFTFEFWSLRTNIAMMIMALIALTFTIVQVLISRNESRRATAYSAYQEYLNLCFENHKFAYGNESEIKQNDHVDSQYPWFVSQMLFTFEQVLETDKKDKEWEVAIESQLRRHKWYLKESNSVSRNEWNSSLRSILNKIIGE</sequence>
<dbReference type="Proteomes" id="UP000032427">
    <property type="component" value="Chromosome 2"/>
</dbReference>
<proteinExistence type="predicted"/>
<dbReference type="EMBL" id="LN554847">
    <property type="protein sequence ID" value="CED56746.1"/>
    <property type="molecule type" value="Genomic_DNA"/>
</dbReference>
<protein>
    <submittedName>
        <fullName evidence="2">Membrane protein</fullName>
    </submittedName>
</protein>
<evidence type="ECO:0000313" key="3">
    <source>
        <dbReference type="Proteomes" id="UP000032427"/>
    </source>
</evidence>
<keyword evidence="1" id="KW-1133">Transmembrane helix</keyword>
<dbReference type="AlphaFoldDB" id="A0A090I5Q8"/>
<keyword evidence="1" id="KW-0472">Membrane</keyword>
<organism evidence="2 3">
    <name type="scientific">Aliivibrio wodanis</name>
    <dbReference type="NCBI Taxonomy" id="80852"/>
    <lineage>
        <taxon>Bacteria</taxon>
        <taxon>Pseudomonadati</taxon>
        <taxon>Pseudomonadota</taxon>
        <taxon>Gammaproteobacteria</taxon>
        <taxon>Vibrionales</taxon>
        <taxon>Vibrionaceae</taxon>
        <taxon>Aliivibrio</taxon>
    </lineage>
</organism>
<dbReference type="KEGG" id="awd:AWOD_II_0088"/>
<evidence type="ECO:0000313" key="2">
    <source>
        <dbReference type="EMBL" id="CED56746.1"/>
    </source>
</evidence>
<accession>A0A090I5Q8</accession>
<dbReference type="HOGENOM" id="CLU_1843471_0_0_6"/>
<feature type="transmembrane region" description="Helical" evidence="1">
    <location>
        <begin position="23"/>
        <end position="42"/>
    </location>
</feature>
<keyword evidence="3" id="KW-1185">Reference proteome</keyword>
<dbReference type="STRING" id="80852.AWOD_II_0088"/>
<reference evidence="3" key="1">
    <citation type="submission" date="2014-09" db="EMBL/GenBank/DDBJ databases">
        <authorList>
            <person name="Hjerde E."/>
        </authorList>
    </citation>
    <scope>NUCLEOTIDE SEQUENCE [LARGE SCALE GENOMIC DNA]</scope>
    <source>
        <strain evidence="3">06/09/139</strain>
    </source>
</reference>
<evidence type="ECO:0000256" key="1">
    <source>
        <dbReference type="SAM" id="Phobius"/>
    </source>
</evidence>
<name>A0A090I5Q8_9GAMM</name>
<keyword evidence="1" id="KW-0812">Transmembrane</keyword>
<gene>
    <name evidence="2" type="ORF">AWOD_II_0088</name>
</gene>